<evidence type="ECO:0000313" key="11">
    <source>
        <dbReference type="Proteomes" id="UP000625711"/>
    </source>
</evidence>
<dbReference type="GO" id="GO:0030425">
    <property type="term" value="C:dendrite"/>
    <property type="evidence" value="ECO:0007669"/>
    <property type="project" value="TreeGrafter"/>
</dbReference>
<dbReference type="AlphaFoldDB" id="A0A834HVD1"/>
<evidence type="ECO:0000256" key="8">
    <source>
        <dbReference type="RuleBase" id="RU363108"/>
    </source>
</evidence>
<evidence type="ECO:0000256" key="2">
    <source>
        <dbReference type="ARBA" id="ARBA00022475"/>
    </source>
</evidence>
<comment type="similarity">
    <text evidence="8">Belongs to the insect chemoreceptor superfamily. Gustatory receptor (GR) family.</text>
</comment>
<keyword evidence="9" id="KW-0732">Signal</keyword>
<keyword evidence="11" id="KW-1185">Reference proteome</keyword>
<dbReference type="InterPro" id="IPR013604">
    <property type="entry name" value="7TM_chemorcpt"/>
</dbReference>
<comment type="function">
    <text evidence="8">Gustatory receptor which mediates acceptance or avoidance behavior, depending on its substrates.</text>
</comment>
<comment type="subcellular location">
    <subcellularLocation>
        <location evidence="1 8">Cell membrane</location>
        <topology evidence="1 8">Multi-pass membrane protein</topology>
    </subcellularLocation>
</comment>
<evidence type="ECO:0000256" key="6">
    <source>
        <dbReference type="ARBA" id="ARBA00023170"/>
    </source>
</evidence>
<feature type="transmembrane region" description="Helical" evidence="8">
    <location>
        <begin position="36"/>
        <end position="57"/>
    </location>
</feature>
<protein>
    <recommendedName>
        <fullName evidence="8">Gustatory receptor</fullName>
    </recommendedName>
</protein>
<proteinExistence type="inferred from homology"/>
<gene>
    <name evidence="10" type="ORF">GWI33_021149</name>
</gene>
<dbReference type="EMBL" id="JAACXV010014612">
    <property type="protein sequence ID" value="KAF7265495.1"/>
    <property type="molecule type" value="Genomic_DNA"/>
</dbReference>
<keyword evidence="7 8" id="KW-0807">Transducer</keyword>
<dbReference type="GO" id="GO:0030424">
    <property type="term" value="C:axon"/>
    <property type="evidence" value="ECO:0007669"/>
    <property type="project" value="TreeGrafter"/>
</dbReference>
<reference evidence="10" key="1">
    <citation type="submission" date="2020-08" db="EMBL/GenBank/DDBJ databases">
        <title>Genome sequencing and assembly of the red palm weevil Rhynchophorus ferrugineus.</title>
        <authorList>
            <person name="Dias G.B."/>
            <person name="Bergman C.M."/>
            <person name="Manee M."/>
        </authorList>
    </citation>
    <scope>NUCLEOTIDE SEQUENCE</scope>
    <source>
        <strain evidence="10">AA-2017</strain>
        <tissue evidence="10">Whole larva</tissue>
    </source>
</reference>
<feature type="transmembrane region" description="Helical" evidence="8">
    <location>
        <begin position="115"/>
        <end position="134"/>
    </location>
</feature>
<keyword evidence="5 8" id="KW-0472">Membrane</keyword>
<feature type="transmembrane region" description="Helical" evidence="8">
    <location>
        <begin position="207"/>
        <end position="227"/>
    </location>
</feature>
<dbReference type="Proteomes" id="UP000625711">
    <property type="component" value="Unassembled WGS sequence"/>
</dbReference>
<feature type="transmembrane region" description="Helical" evidence="8">
    <location>
        <begin position="69"/>
        <end position="91"/>
    </location>
</feature>
<feature type="chain" id="PRO_5032990997" description="Gustatory receptor" evidence="9">
    <location>
        <begin position="27"/>
        <end position="345"/>
    </location>
</feature>
<evidence type="ECO:0000256" key="7">
    <source>
        <dbReference type="ARBA" id="ARBA00023224"/>
    </source>
</evidence>
<dbReference type="GO" id="GO:0008049">
    <property type="term" value="P:male courtship behavior"/>
    <property type="evidence" value="ECO:0007669"/>
    <property type="project" value="TreeGrafter"/>
</dbReference>
<feature type="transmembrane region" description="Helical" evidence="8">
    <location>
        <begin position="146"/>
        <end position="170"/>
    </location>
</feature>
<keyword evidence="6 8" id="KW-0675">Receptor</keyword>
<feature type="transmembrane region" description="Helical" evidence="8">
    <location>
        <begin position="239"/>
        <end position="261"/>
    </location>
</feature>
<dbReference type="GO" id="GO:0005886">
    <property type="term" value="C:plasma membrane"/>
    <property type="evidence" value="ECO:0007669"/>
    <property type="project" value="UniProtKB-SubCell"/>
</dbReference>
<feature type="signal peptide" evidence="9">
    <location>
        <begin position="1"/>
        <end position="26"/>
    </location>
</feature>
<dbReference type="PANTHER" id="PTHR21143">
    <property type="entry name" value="INVERTEBRATE GUSTATORY RECEPTOR"/>
    <property type="match status" value="1"/>
</dbReference>
<keyword evidence="3 8" id="KW-0812">Transmembrane</keyword>
<dbReference type="Pfam" id="PF08395">
    <property type="entry name" value="7tm_7"/>
    <property type="match status" value="1"/>
</dbReference>
<accession>A0A834HVD1</accession>
<organism evidence="10 11">
    <name type="scientific">Rhynchophorus ferrugineus</name>
    <name type="common">Red palm weevil</name>
    <name type="synonym">Curculio ferrugineus</name>
    <dbReference type="NCBI Taxonomy" id="354439"/>
    <lineage>
        <taxon>Eukaryota</taxon>
        <taxon>Metazoa</taxon>
        <taxon>Ecdysozoa</taxon>
        <taxon>Arthropoda</taxon>
        <taxon>Hexapoda</taxon>
        <taxon>Insecta</taxon>
        <taxon>Pterygota</taxon>
        <taxon>Neoptera</taxon>
        <taxon>Endopterygota</taxon>
        <taxon>Coleoptera</taxon>
        <taxon>Polyphaga</taxon>
        <taxon>Cucujiformia</taxon>
        <taxon>Curculionidae</taxon>
        <taxon>Dryophthorinae</taxon>
        <taxon>Rhynchophorus</taxon>
    </lineage>
</organism>
<name>A0A834HVD1_RHYFE</name>
<dbReference type="GO" id="GO:0007635">
    <property type="term" value="P:chemosensory behavior"/>
    <property type="evidence" value="ECO:0007669"/>
    <property type="project" value="TreeGrafter"/>
</dbReference>
<evidence type="ECO:0000256" key="9">
    <source>
        <dbReference type="SAM" id="SignalP"/>
    </source>
</evidence>
<comment type="caution">
    <text evidence="10">The sequence shown here is derived from an EMBL/GenBank/DDBJ whole genome shotgun (WGS) entry which is preliminary data.</text>
</comment>
<dbReference type="GO" id="GO:0007165">
    <property type="term" value="P:signal transduction"/>
    <property type="evidence" value="ECO:0007669"/>
    <property type="project" value="UniProtKB-KW"/>
</dbReference>
<feature type="transmembrane region" description="Helical" evidence="8">
    <location>
        <begin position="322"/>
        <end position="341"/>
    </location>
</feature>
<evidence type="ECO:0000256" key="4">
    <source>
        <dbReference type="ARBA" id="ARBA00022989"/>
    </source>
</evidence>
<dbReference type="GO" id="GO:0043025">
    <property type="term" value="C:neuronal cell body"/>
    <property type="evidence" value="ECO:0007669"/>
    <property type="project" value="TreeGrafter"/>
</dbReference>
<evidence type="ECO:0000256" key="1">
    <source>
        <dbReference type="ARBA" id="ARBA00004651"/>
    </source>
</evidence>
<evidence type="ECO:0000313" key="10">
    <source>
        <dbReference type="EMBL" id="KAF7265495.1"/>
    </source>
</evidence>
<sequence>MMSGCCVRFLLTFSIVLFLFPPETKKYPKLGTVFNLLSWLIIAATIIGGPLTIVVKDSLFTTIPTSSKVVYDISLLFLFMSNICISLVAIFKKNELREAMNELIKTTSYCKRFNTYFSVFLFILIVNTFFIILTQLKRTKDEYYRLTVFVGEGFMTCRIVTYLFIIFLLINSARRKARRFNETLLKSICHKRSRLIYNNISDFVEKINNLFGITLLLIIYFFISNFLRHAVYISLNYTSFLITIVRGLWIISYGFQAIYLAHVGDDLSKETKITISTCYKMIHKAYFMDNYGYNDIYLLAQEASHRKLTVSAFGFFNIDNTMIMFIMTNLCTYLIVVLQVLQKNM</sequence>
<evidence type="ECO:0000256" key="5">
    <source>
        <dbReference type="ARBA" id="ARBA00023136"/>
    </source>
</evidence>
<keyword evidence="2 8" id="KW-1003">Cell membrane</keyword>
<dbReference type="PANTHER" id="PTHR21143:SF104">
    <property type="entry name" value="GUSTATORY RECEPTOR 8A-RELATED"/>
    <property type="match status" value="1"/>
</dbReference>
<evidence type="ECO:0000256" key="3">
    <source>
        <dbReference type="ARBA" id="ARBA00022692"/>
    </source>
</evidence>
<dbReference type="OrthoDB" id="6774919at2759"/>
<keyword evidence="4 8" id="KW-1133">Transmembrane helix</keyword>
<dbReference type="GO" id="GO:0050909">
    <property type="term" value="P:sensory perception of taste"/>
    <property type="evidence" value="ECO:0007669"/>
    <property type="project" value="InterPro"/>
</dbReference>